<evidence type="ECO:0000313" key="2">
    <source>
        <dbReference type="Proteomes" id="UP000814140"/>
    </source>
</evidence>
<proteinExistence type="predicted"/>
<accession>A0ACB8SXI3</accession>
<organism evidence="1 2">
    <name type="scientific">Artomyces pyxidatus</name>
    <dbReference type="NCBI Taxonomy" id="48021"/>
    <lineage>
        <taxon>Eukaryota</taxon>
        <taxon>Fungi</taxon>
        <taxon>Dikarya</taxon>
        <taxon>Basidiomycota</taxon>
        <taxon>Agaricomycotina</taxon>
        <taxon>Agaricomycetes</taxon>
        <taxon>Russulales</taxon>
        <taxon>Auriscalpiaceae</taxon>
        <taxon>Artomyces</taxon>
    </lineage>
</organism>
<keyword evidence="2" id="KW-1185">Reference proteome</keyword>
<name>A0ACB8SXI3_9AGAM</name>
<dbReference type="Proteomes" id="UP000814140">
    <property type="component" value="Unassembled WGS sequence"/>
</dbReference>
<gene>
    <name evidence="1" type="ORF">BV25DRAFT_1805982</name>
</gene>
<dbReference type="EMBL" id="MU277214">
    <property type="protein sequence ID" value="KAI0061160.1"/>
    <property type="molecule type" value="Genomic_DNA"/>
</dbReference>
<sequence>MASVRLAFACISALEILITLRTEDRIDDVQGNTSTYTPPITATIDAAESTSVVEAVQEGIDHFFEGMPTFMNALDAVAILHPFIGVAVMAFKTVYTLEMKRRDNENKIIALYVEMKDMMAVLLQLQDVRDEKLIAPDKRSIEDRMKALIQQTADDIKECSNACDTFSKKKLLAKIFQGPMWDNKFLDYVSTFSKRRSQFEFALTIHTSQNMDAATAKLCTVESTTKDINAKMDFMTSLFQSLVSNEQKIVTDMIQAKGGVKVVRNNDKLLTELNAQASKSMITGDGHRLGSSNGLEELKEDLLDDPDTATQKNMVVFSRKFEVQKRQIVEELSLVVTRESDRIIHEVRGGPHERILDRDIHEIWSEMGSTLSSRYGWRGNVKARYLVLALRDYYVEKLNGEAKDVRGLSKSIGSDASDAWAIRFISLARLQRILEAIDDDASGFVTVAEMNRFTSARPLGWSLPHWVAFWAVGWKSSIIAYAQKIASIFAKMEGIRDVILTANRGAAEFYLGEVWSAVHTLTVTIKDEAPGPFQEKFTTYVESEEARLKANLEAVDYIIDGKDTLSLITGGGRPEKTTFPVLYLLVKHHYDIMKAARKVIISIKDIEDGVESIFCIVSTIGDRVADLRNIFLQQRLDPDIQFKSFACGILKYRHKSTDLWTPEYVHNLDIDVIPYNNATEDEVKPEKILKHEYRDTLTLDDRVYDGEAIDREPDSANVETPLKDIVGHWSGYYLELDGRRQQIGGESMFTVVIEPADGDGNLKGVGWSGRGRSTVTGSYITTSESENATEIKFVMNFGGSTFRKTYFEGRYDPNHAAIDGKWGIAADSSERLGKMMLKKIGPRYFAFYPDLVALASNRARSLWTFAINSICMDIRRQRWSWSYFEERRNDRNDFINLFFRWFDYGVPLSSDEHKRLKDAAQRITPEDACFYYSRLLQIRSATVIHPNADCDHCGGRIGGPRITCLDCVIKSSKLFDSLDLCDNAECIASRVTLKERDDLVAPHEPDHHLLKGRTVLLVQQYGRTIREGRAALKKIEGMCKKLAEQPTKTPGLGEPRLVVSNLASELPSCGVCKNPLTLPCWYCVKCEDDLYICNACDAKGVPTLTRTTSKPHNESHSLVRCQKPVDAAEEPSMEQRMKSLEVQFDDFTHRMSCIEALLQRLVESKGVGLVIPSSQEESQ</sequence>
<comment type="caution">
    <text evidence="1">The sequence shown here is derived from an EMBL/GenBank/DDBJ whole genome shotgun (WGS) entry which is preliminary data.</text>
</comment>
<evidence type="ECO:0000313" key="1">
    <source>
        <dbReference type="EMBL" id="KAI0061160.1"/>
    </source>
</evidence>
<reference evidence="1" key="2">
    <citation type="journal article" date="2022" name="New Phytol.">
        <title>Evolutionary transition to the ectomycorrhizal habit in the genomes of a hyperdiverse lineage of mushroom-forming fungi.</title>
        <authorList>
            <person name="Looney B."/>
            <person name="Miyauchi S."/>
            <person name="Morin E."/>
            <person name="Drula E."/>
            <person name="Courty P.E."/>
            <person name="Kohler A."/>
            <person name="Kuo A."/>
            <person name="LaButti K."/>
            <person name="Pangilinan J."/>
            <person name="Lipzen A."/>
            <person name="Riley R."/>
            <person name="Andreopoulos W."/>
            <person name="He G."/>
            <person name="Johnson J."/>
            <person name="Nolan M."/>
            <person name="Tritt A."/>
            <person name="Barry K.W."/>
            <person name="Grigoriev I.V."/>
            <person name="Nagy L.G."/>
            <person name="Hibbett D."/>
            <person name="Henrissat B."/>
            <person name="Matheny P.B."/>
            <person name="Labbe J."/>
            <person name="Martin F.M."/>
        </authorList>
    </citation>
    <scope>NUCLEOTIDE SEQUENCE</scope>
    <source>
        <strain evidence="1">HHB10654</strain>
    </source>
</reference>
<reference evidence="1" key="1">
    <citation type="submission" date="2021-03" db="EMBL/GenBank/DDBJ databases">
        <authorList>
            <consortium name="DOE Joint Genome Institute"/>
            <person name="Ahrendt S."/>
            <person name="Looney B.P."/>
            <person name="Miyauchi S."/>
            <person name="Morin E."/>
            <person name="Drula E."/>
            <person name="Courty P.E."/>
            <person name="Chicoki N."/>
            <person name="Fauchery L."/>
            <person name="Kohler A."/>
            <person name="Kuo A."/>
            <person name="Labutti K."/>
            <person name="Pangilinan J."/>
            <person name="Lipzen A."/>
            <person name="Riley R."/>
            <person name="Andreopoulos W."/>
            <person name="He G."/>
            <person name="Johnson J."/>
            <person name="Barry K.W."/>
            <person name="Grigoriev I.V."/>
            <person name="Nagy L."/>
            <person name="Hibbett D."/>
            <person name="Henrissat B."/>
            <person name="Matheny P.B."/>
            <person name="Labbe J."/>
            <person name="Martin F."/>
        </authorList>
    </citation>
    <scope>NUCLEOTIDE SEQUENCE</scope>
    <source>
        <strain evidence="1">HHB10654</strain>
    </source>
</reference>
<protein>
    <submittedName>
        <fullName evidence="1">Uncharacterized protein</fullName>
    </submittedName>
</protein>